<reference evidence="1" key="2">
    <citation type="journal article" date="2015" name="Data Brief">
        <title>Shoot transcriptome of the giant reed, Arundo donax.</title>
        <authorList>
            <person name="Barrero R.A."/>
            <person name="Guerrero F.D."/>
            <person name="Moolhuijzen P."/>
            <person name="Goolsby J.A."/>
            <person name="Tidwell J."/>
            <person name="Bellgard S.E."/>
            <person name="Bellgard M.I."/>
        </authorList>
    </citation>
    <scope>NUCLEOTIDE SEQUENCE</scope>
    <source>
        <tissue evidence="1">Shoot tissue taken approximately 20 cm above the soil surface</tissue>
    </source>
</reference>
<dbReference type="AlphaFoldDB" id="A0A0A9FUS1"/>
<reference evidence="1" key="1">
    <citation type="submission" date="2014-09" db="EMBL/GenBank/DDBJ databases">
        <authorList>
            <person name="Magalhaes I.L.F."/>
            <person name="Oliveira U."/>
            <person name="Santos F.R."/>
            <person name="Vidigal T.H.D.A."/>
            <person name="Brescovit A.D."/>
            <person name="Santos A.J."/>
        </authorList>
    </citation>
    <scope>NUCLEOTIDE SEQUENCE</scope>
    <source>
        <tissue evidence="1">Shoot tissue taken approximately 20 cm above the soil surface</tissue>
    </source>
</reference>
<organism evidence="1">
    <name type="scientific">Arundo donax</name>
    <name type="common">Giant reed</name>
    <name type="synonym">Donax arundinaceus</name>
    <dbReference type="NCBI Taxonomy" id="35708"/>
    <lineage>
        <taxon>Eukaryota</taxon>
        <taxon>Viridiplantae</taxon>
        <taxon>Streptophyta</taxon>
        <taxon>Embryophyta</taxon>
        <taxon>Tracheophyta</taxon>
        <taxon>Spermatophyta</taxon>
        <taxon>Magnoliopsida</taxon>
        <taxon>Liliopsida</taxon>
        <taxon>Poales</taxon>
        <taxon>Poaceae</taxon>
        <taxon>PACMAD clade</taxon>
        <taxon>Arundinoideae</taxon>
        <taxon>Arundineae</taxon>
        <taxon>Arundo</taxon>
    </lineage>
</organism>
<proteinExistence type="predicted"/>
<name>A0A0A9FUS1_ARUDO</name>
<protein>
    <submittedName>
        <fullName evidence="1">Uncharacterized protein</fullName>
    </submittedName>
</protein>
<dbReference type="EMBL" id="GBRH01183835">
    <property type="protein sequence ID" value="JAE14061.1"/>
    <property type="molecule type" value="Transcribed_RNA"/>
</dbReference>
<accession>A0A0A9FUS1</accession>
<evidence type="ECO:0000313" key="1">
    <source>
        <dbReference type="EMBL" id="JAE14061.1"/>
    </source>
</evidence>
<sequence>MMDGWMDGCMGAFPFHITGEHNMGQYTLLVTPTKIRDQTLVWTMGNRFASGTGGR</sequence>